<dbReference type="GeneID" id="28724841"/>
<evidence type="ECO:0000313" key="4">
    <source>
        <dbReference type="Proteomes" id="UP000243052"/>
    </source>
</evidence>
<dbReference type="OrthoDB" id="541883at2759"/>
<dbReference type="STRING" id="45286.A0A0X8HU62"/>
<dbReference type="Proteomes" id="UP000243052">
    <property type="component" value="Chromosome vi"/>
</dbReference>
<sequence>MMMSESSSSSCSRRQRLLNMMRTTKDVYIPAVQNSLSQAKLSLKNYYNSYEESGETLPFDRSIMEVSDRELQLICYPSYTRIGTDKSYVTEVRGMVYTNGKMNRRNRLIFSICKQLIKPTASPDIEKELESVLVDDSIGSKDTLCSSATVNSSDSSSVSSSFSAGSNSTATSQHFQEEILRERLAGFLNKTIPRMPIIVDLVDRDGNQETEFTSTDEYGLFQIHTNTSFLPRMIRVTVDVSTPISTRYDTNLIEDSGIAVISDIDDTIKHTGVVGDKRSVFCNVFVNSFSTWLIRGMSLWYNTLKDSENVDFFYVSNSPYQIYPTLRQYISNEYPMGPIFLKQYAGNLLCSLISSSAKLKIPSIAQICSDFPNKKFILVGDSGEEDLEAYVATARNFPSQIIGIYIRSCKESMSDDPAKDWAVMDELNSIISEKYLSVIRRNTSGKNKKKISPPIPPKKIRITKEQEEDIKKSKLLCSNTRLDKIHSPKTASPLIHSINETKGQPPCAVNIPPQVPPRHCSRQSLSQSPTETTKSAIALQQQDDYALYSLSLDNKAEEWKIRLIKAINTLLDSGVEARFMFFKDADICIEDSISKIRSIKE</sequence>
<dbReference type="GO" id="GO:0030479">
    <property type="term" value="C:actin cortical patch"/>
    <property type="evidence" value="ECO:0007669"/>
    <property type="project" value="TreeGrafter"/>
</dbReference>
<dbReference type="EMBL" id="CP014246">
    <property type="protein sequence ID" value="AMD21550.1"/>
    <property type="molecule type" value="Genomic_DNA"/>
</dbReference>
<accession>A0A0X8HU62</accession>
<name>A0A0X8HU62_9SACH</name>
<gene>
    <name evidence="3" type="ORF">AW171_hschr63506</name>
</gene>
<reference evidence="3 4" key="1">
    <citation type="submission" date="2016-01" db="EMBL/GenBank/DDBJ databases">
        <title>Genome sequence of the yeast Holleya sinecauda.</title>
        <authorList>
            <person name="Dietrich F.S."/>
        </authorList>
    </citation>
    <scope>NUCLEOTIDE SEQUENCE [LARGE SCALE GENOMIC DNA]</scope>
    <source>
        <strain evidence="3 4">ATCC 58844</strain>
    </source>
</reference>
<feature type="region of interest" description="Disordered" evidence="1">
    <location>
        <begin position="148"/>
        <end position="169"/>
    </location>
</feature>
<dbReference type="PIRSF" id="PIRSF037464">
    <property type="entry name" value="UCP037464_APP1"/>
    <property type="match status" value="1"/>
</dbReference>
<evidence type="ECO:0000256" key="1">
    <source>
        <dbReference type="SAM" id="MobiDB-lite"/>
    </source>
</evidence>
<dbReference type="RefSeq" id="XP_017988546.1">
    <property type="nucleotide sequence ID" value="XM_018133328.1"/>
</dbReference>
<organism evidence="3 4">
    <name type="scientific">Eremothecium sinecaudum</name>
    <dbReference type="NCBI Taxonomy" id="45286"/>
    <lineage>
        <taxon>Eukaryota</taxon>
        <taxon>Fungi</taxon>
        <taxon>Dikarya</taxon>
        <taxon>Ascomycota</taxon>
        <taxon>Saccharomycotina</taxon>
        <taxon>Saccharomycetes</taxon>
        <taxon>Saccharomycetales</taxon>
        <taxon>Saccharomycetaceae</taxon>
        <taxon>Eremothecium</taxon>
    </lineage>
</organism>
<dbReference type="Pfam" id="PF09949">
    <property type="entry name" value="APP1_cat"/>
    <property type="match status" value="1"/>
</dbReference>
<evidence type="ECO:0000313" key="3">
    <source>
        <dbReference type="EMBL" id="AMD21550.1"/>
    </source>
</evidence>
<dbReference type="GO" id="GO:0008195">
    <property type="term" value="F:phosphatidate phosphatase activity"/>
    <property type="evidence" value="ECO:0007669"/>
    <property type="project" value="InterPro"/>
</dbReference>
<dbReference type="InterPro" id="IPR052935">
    <property type="entry name" value="Mg2+_PAP"/>
</dbReference>
<keyword evidence="4" id="KW-1185">Reference proteome</keyword>
<dbReference type="InterPro" id="IPR019236">
    <property type="entry name" value="APP1_cat"/>
</dbReference>
<protein>
    <submittedName>
        <fullName evidence="3">HFL306Wp</fullName>
    </submittedName>
</protein>
<feature type="domain" description="Phosphatidate phosphatase APP1 catalytic" evidence="2">
    <location>
        <begin position="258"/>
        <end position="407"/>
    </location>
</feature>
<dbReference type="PANTHER" id="PTHR28208">
    <property type="entry name" value="PHOSPHATIDATE PHOSPHATASE APP1"/>
    <property type="match status" value="1"/>
</dbReference>
<proteinExistence type="predicted"/>
<dbReference type="AlphaFoldDB" id="A0A0X8HU62"/>
<dbReference type="InterPro" id="IPR017210">
    <property type="entry name" value="APP1"/>
</dbReference>
<evidence type="ECO:0000259" key="2">
    <source>
        <dbReference type="Pfam" id="PF09949"/>
    </source>
</evidence>
<dbReference type="PANTHER" id="PTHR28208:SF3">
    <property type="entry name" value="PHOSPHATIDATE PHOSPHATASE APP1"/>
    <property type="match status" value="1"/>
</dbReference>